<gene>
    <name evidence="9" type="primary">LOC104237177</name>
</gene>
<dbReference type="Gene3D" id="3.10.20.370">
    <property type="match status" value="1"/>
</dbReference>
<dbReference type="SUPFAM" id="SSF53098">
    <property type="entry name" value="Ribonuclease H-like"/>
    <property type="match status" value="1"/>
</dbReference>
<dbReference type="GO" id="GO:0003964">
    <property type="term" value="F:RNA-directed DNA polymerase activity"/>
    <property type="evidence" value="ECO:0007669"/>
    <property type="project" value="UniProtKB-KW"/>
</dbReference>
<keyword evidence="1" id="KW-0808">Transferase</keyword>
<dbReference type="InterPro" id="IPR001584">
    <property type="entry name" value="Integrase_cat-core"/>
</dbReference>
<name>A0A1U7XIW5_NICSY</name>
<evidence type="ECO:0000259" key="7">
    <source>
        <dbReference type="PROSITE" id="PS50994"/>
    </source>
</evidence>
<dbReference type="Proteomes" id="UP000189701">
    <property type="component" value="Unplaced"/>
</dbReference>
<dbReference type="RefSeq" id="XP_009789581.1">
    <property type="nucleotide sequence ID" value="XM_009791279.1"/>
</dbReference>
<evidence type="ECO:0000313" key="9">
    <source>
        <dbReference type="RefSeq" id="XP_009789581.1"/>
    </source>
</evidence>
<proteinExistence type="predicted"/>
<dbReference type="InterPro" id="IPR043502">
    <property type="entry name" value="DNA/RNA_pol_sf"/>
</dbReference>
<dbReference type="eggNOG" id="KOG0017">
    <property type="taxonomic scope" value="Eukaryota"/>
</dbReference>
<evidence type="ECO:0000256" key="1">
    <source>
        <dbReference type="ARBA" id="ARBA00022679"/>
    </source>
</evidence>
<keyword evidence="3" id="KW-0540">Nuclease</keyword>
<keyword evidence="4" id="KW-0255">Endonuclease</keyword>
<dbReference type="InterPro" id="IPR041588">
    <property type="entry name" value="Integrase_H2C2"/>
</dbReference>
<dbReference type="CDD" id="cd09274">
    <property type="entry name" value="RNase_HI_RT_Ty3"/>
    <property type="match status" value="1"/>
</dbReference>
<dbReference type="PANTHER" id="PTHR37984">
    <property type="entry name" value="PROTEIN CBG26694"/>
    <property type="match status" value="1"/>
</dbReference>
<evidence type="ECO:0000313" key="8">
    <source>
        <dbReference type="Proteomes" id="UP000189701"/>
    </source>
</evidence>
<evidence type="ECO:0000256" key="2">
    <source>
        <dbReference type="ARBA" id="ARBA00022695"/>
    </source>
</evidence>
<dbReference type="GO" id="GO:0004519">
    <property type="term" value="F:endonuclease activity"/>
    <property type="evidence" value="ECO:0007669"/>
    <property type="project" value="UniProtKB-KW"/>
</dbReference>
<keyword evidence="8" id="KW-1185">Reference proteome</keyword>
<dbReference type="InterPro" id="IPR036397">
    <property type="entry name" value="RNaseH_sf"/>
</dbReference>
<protein>
    <submittedName>
        <fullName evidence="9">Uncharacterized protein LOC104237177</fullName>
    </submittedName>
</protein>
<organism evidence="8 9">
    <name type="scientific">Nicotiana sylvestris</name>
    <name type="common">Wood tobacco</name>
    <name type="synonym">South American tobacco</name>
    <dbReference type="NCBI Taxonomy" id="4096"/>
    <lineage>
        <taxon>Eukaryota</taxon>
        <taxon>Viridiplantae</taxon>
        <taxon>Streptophyta</taxon>
        <taxon>Embryophyta</taxon>
        <taxon>Tracheophyta</taxon>
        <taxon>Spermatophyta</taxon>
        <taxon>Magnoliopsida</taxon>
        <taxon>eudicotyledons</taxon>
        <taxon>Gunneridae</taxon>
        <taxon>Pentapetalae</taxon>
        <taxon>asterids</taxon>
        <taxon>lamiids</taxon>
        <taxon>Solanales</taxon>
        <taxon>Solanaceae</taxon>
        <taxon>Nicotianoideae</taxon>
        <taxon>Nicotianeae</taxon>
        <taxon>Nicotiana</taxon>
    </lineage>
</organism>
<dbReference type="GO" id="GO:0016787">
    <property type="term" value="F:hydrolase activity"/>
    <property type="evidence" value="ECO:0007669"/>
    <property type="project" value="UniProtKB-KW"/>
</dbReference>
<evidence type="ECO:0000256" key="6">
    <source>
        <dbReference type="ARBA" id="ARBA00022918"/>
    </source>
</evidence>
<reference evidence="9" key="2">
    <citation type="submission" date="2025-08" db="UniProtKB">
        <authorList>
            <consortium name="RefSeq"/>
        </authorList>
    </citation>
    <scope>IDENTIFICATION</scope>
    <source>
        <tissue evidence="9">Leaf</tissue>
    </source>
</reference>
<dbReference type="InterPro" id="IPR041373">
    <property type="entry name" value="RT_RNaseH"/>
</dbReference>
<dbReference type="AlphaFoldDB" id="A0A1U7XIW5"/>
<feature type="domain" description="Integrase catalytic" evidence="7">
    <location>
        <begin position="336"/>
        <end position="433"/>
    </location>
</feature>
<sequence length="518" mass="58514">MPSKFNPLTEEVYRDESSVELGEVPFMVQERIVLGHFVSSKGIEVDRAKVDVIEKLSPPTSIKAIRSFLGHAGYSSRTFPRSPIPSGGFSGTKEAASHNTDYSCSRLEQSFELMCDASDYVVGAMLGQRKDKVMHPIYYSSRTLSGAQLNYTVTEKVMSAVVFAFDKFRSYLIGSKVIVYTYYAAIRYLVDKKESKPRLIRWVLLLQEFDLEIRDRKGTENQVADHLSCLEGAENATKSEDILETFPDEQLLATSVEDVLWYADIANYLACDIEPYELFYACHASPYGGHFGGVWTAAKVLEVGFCWPTIFKDAHQWVKGCNECQRTGNISRRHEMPMNPIQQVEVFDVWGIDFMGPFVSSYGNKYILVAVDYVSKWVEAAAFPTNDSRVVVGFLKKNIFTRFGIPRAIISDGGTHFCNRVFEKLLSKYDVHHKEKYRDPYLGSATPPSISLVHVAQVPGARHGPSAWVVTYRTAFKTLIGMSPYKLVFGKACHLPVELEHRAWWELKQLNMNPDEAG</sequence>
<evidence type="ECO:0000256" key="3">
    <source>
        <dbReference type="ARBA" id="ARBA00022722"/>
    </source>
</evidence>
<dbReference type="Pfam" id="PF17921">
    <property type="entry name" value="Integrase_H2C2"/>
    <property type="match status" value="1"/>
</dbReference>
<dbReference type="Gene3D" id="3.30.420.10">
    <property type="entry name" value="Ribonuclease H-like superfamily/Ribonuclease H"/>
    <property type="match status" value="1"/>
</dbReference>
<dbReference type="FunFam" id="3.10.20.370:FF:000001">
    <property type="entry name" value="Retrovirus-related Pol polyprotein from transposon 17.6-like protein"/>
    <property type="match status" value="1"/>
</dbReference>
<dbReference type="InterPro" id="IPR050951">
    <property type="entry name" value="Retrovirus_Pol_polyprotein"/>
</dbReference>
<dbReference type="InterPro" id="IPR012337">
    <property type="entry name" value="RNaseH-like_sf"/>
</dbReference>
<evidence type="ECO:0000256" key="4">
    <source>
        <dbReference type="ARBA" id="ARBA00022759"/>
    </source>
</evidence>
<reference evidence="8" key="1">
    <citation type="journal article" date="2013" name="Genome Biol.">
        <title>Reference genomes and transcriptomes of Nicotiana sylvestris and Nicotiana tomentosiformis.</title>
        <authorList>
            <person name="Sierro N."/>
            <person name="Battey J.N."/>
            <person name="Ouadi S."/>
            <person name="Bovet L."/>
            <person name="Goepfert S."/>
            <person name="Bakaher N."/>
            <person name="Peitsch M.C."/>
            <person name="Ivanov N.V."/>
        </authorList>
    </citation>
    <scope>NUCLEOTIDE SEQUENCE [LARGE SCALE GENOMIC DNA]</scope>
</reference>
<dbReference type="PANTHER" id="PTHR37984:SF5">
    <property type="entry name" value="PROTEIN NYNRIN-LIKE"/>
    <property type="match status" value="1"/>
</dbReference>
<dbReference type="PROSITE" id="PS50994">
    <property type="entry name" value="INTEGRASE"/>
    <property type="match status" value="1"/>
</dbReference>
<dbReference type="GO" id="GO:0015074">
    <property type="term" value="P:DNA integration"/>
    <property type="evidence" value="ECO:0007669"/>
    <property type="project" value="InterPro"/>
</dbReference>
<dbReference type="OrthoDB" id="1194521at2759"/>
<dbReference type="Pfam" id="PF00665">
    <property type="entry name" value="rve"/>
    <property type="match status" value="1"/>
</dbReference>
<keyword evidence="2" id="KW-0548">Nucleotidyltransferase</keyword>
<dbReference type="STRING" id="4096.A0A1U7XIW5"/>
<evidence type="ECO:0000256" key="5">
    <source>
        <dbReference type="ARBA" id="ARBA00022801"/>
    </source>
</evidence>
<dbReference type="Gene3D" id="1.10.340.70">
    <property type="match status" value="1"/>
</dbReference>
<accession>A0A1U7XIW5</accession>
<dbReference type="GO" id="GO:0003676">
    <property type="term" value="F:nucleic acid binding"/>
    <property type="evidence" value="ECO:0007669"/>
    <property type="project" value="InterPro"/>
</dbReference>
<keyword evidence="6" id="KW-0695">RNA-directed DNA polymerase</keyword>
<dbReference type="Pfam" id="PF17917">
    <property type="entry name" value="RT_RNaseH"/>
    <property type="match status" value="1"/>
</dbReference>
<dbReference type="SUPFAM" id="SSF56672">
    <property type="entry name" value="DNA/RNA polymerases"/>
    <property type="match status" value="1"/>
</dbReference>
<keyword evidence="5" id="KW-0378">Hydrolase</keyword>